<dbReference type="SUPFAM" id="SSF52733">
    <property type="entry name" value="Nicotinate mononucleotide:5,6-dimethylbenzimidazole phosphoribosyltransferase (CobT)"/>
    <property type="match status" value="1"/>
</dbReference>
<comment type="pathway">
    <text evidence="1 10">Nucleoside biosynthesis; alpha-ribazole biosynthesis; alpha-ribazole from 5,6-dimethylbenzimidazole: step 1/2.</text>
</comment>
<keyword evidence="5 10" id="KW-0169">Cobalamin biosynthesis</keyword>
<dbReference type="InterPro" id="IPR036087">
    <property type="entry name" value="Nict_dMeBzImd_PRibTrfase_sf"/>
</dbReference>
<evidence type="ECO:0000313" key="12">
    <source>
        <dbReference type="EMBL" id="MDR6102512.1"/>
    </source>
</evidence>
<accession>A0AAJ2BCZ2</accession>
<dbReference type="Proteomes" id="UP001224781">
    <property type="component" value="Unassembled WGS sequence"/>
</dbReference>
<dbReference type="Proteomes" id="UP001255601">
    <property type="component" value="Unassembled WGS sequence"/>
</dbReference>
<dbReference type="GO" id="GO:0009236">
    <property type="term" value="P:cobalamin biosynthetic process"/>
    <property type="evidence" value="ECO:0007669"/>
    <property type="project" value="UniProtKB-UniRule"/>
</dbReference>
<keyword evidence="7 10" id="KW-0808">Transferase</keyword>
<gene>
    <name evidence="10" type="primary">cobT</name>
    <name evidence="12" type="ORF">QE369_002709</name>
    <name evidence="11" type="ORF">QE408_003434</name>
</gene>
<sequence length="363" mass="37613">MRGATKTDLPENTSLRHERKIDTMSVSGLPFDDFRVLLRDLPGPDTHALVAAKERNAQLTKPAGSLGRLEEIAMWLAAWSGRAPAVNRPLVAIFAGNHGVTRHGVTPYPSSVTQQMVENFAAGGAAINQICVTHDLGLKIFDLALDYPTGDITCEAALSERDCAATMAFGMEAIAGGTDLLCIGEMGIGNTTIAAAINLALYGGTAEEWTGPGTGSQGEFMERKVAAVKAAVEFHKDHLSDPLEIMRRLGGREIAAMAGAILAARVEKIPVLIDGYVATAAAALLKAANPAALDHCLIGHVSGEPGHMAAVERLGKTPLLALGMRLGEGTGAALAAGIVKAAAACHSGMATFAQAGVDTGVQH</sequence>
<evidence type="ECO:0000256" key="8">
    <source>
        <dbReference type="ARBA" id="ARBA00030686"/>
    </source>
</evidence>
<dbReference type="GO" id="GO:0008939">
    <property type="term" value="F:nicotinate-nucleotide-dimethylbenzimidazole phosphoribosyltransferase activity"/>
    <property type="evidence" value="ECO:0007669"/>
    <property type="project" value="UniProtKB-UniRule"/>
</dbReference>
<evidence type="ECO:0000256" key="10">
    <source>
        <dbReference type="HAMAP-Rule" id="MF_00230"/>
    </source>
</evidence>
<dbReference type="Pfam" id="PF02277">
    <property type="entry name" value="DBI_PRT"/>
    <property type="match status" value="1"/>
</dbReference>
<dbReference type="AlphaFoldDB" id="A0AAJ2BCZ2"/>
<proteinExistence type="inferred from homology"/>
<comment type="similarity">
    <text evidence="2 10">Belongs to the CobT family.</text>
</comment>
<evidence type="ECO:0000313" key="14">
    <source>
        <dbReference type="Proteomes" id="UP001255601"/>
    </source>
</evidence>
<organism evidence="12 14">
    <name type="scientific">Agrobacterium larrymoorei</name>
    <dbReference type="NCBI Taxonomy" id="160699"/>
    <lineage>
        <taxon>Bacteria</taxon>
        <taxon>Pseudomonadati</taxon>
        <taxon>Pseudomonadota</taxon>
        <taxon>Alphaproteobacteria</taxon>
        <taxon>Hyphomicrobiales</taxon>
        <taxon>Rhizobiaceae</taxon>
        <taxon>Rhizobium/Agrobacterium group</taxon>
        <taxon>Agrobacterium</taxon>
    </lineage>
</organism>
<comment type="catalytic activity">
    <reaction evidence="9 10">
        <text>5,6-dimethylbenzimidazole + nicotinate beta-D-ribonucleotide = alpha-ribazole 5'-phosphate + nicotinate + H(+)</text>
        <dbReference type="Rhea" id="RHEA:11196"/>
        <dbReference type="ChEBI" id="CHEBI:15378"/>
        <dbReference type="ChEBI" id="CHEBI:15890"/>
        <dbReference type="ChEBI" id="CHEBI:32544"/>
        <dbReference type="ChEBI" id="CHEBI:57502"/>
        <dbReference type="ChEBI" id="CHEBI:57918"/>
        <dbReference type="EC" id="2.4.2.21"/>
    </reaction>
</comment>
<evidence type="ECO:0000313" key="11">
    <source>
        <dbReference type="EMBL" id="MDQ1186291.1"/>
    </source>
</evidence>
<evidence type="ECO:0000256" key="7">
    <source>
        <dbReference type="ARBA" id="ARBA00022679"/>
    </source>
</evidence>
<dbReference type="InterPro" id="IPR003200">
    <property type="entry name" value="Nict_dMeBzImd_PRibTrfase"/>
</dbReference>
<dbReference type="NCBIfam" id="NF000996">
    <property type="entry name" value="PRK00105.1"/>
    <property type="match status" value="1"/>
</dbReference>
<dbReference type="PANTHER" id="PTHR43463:SF1">
    <property type="entry name" value="NICOTINATE-NUCLEOTIDE--DIMETHYLBENZIMIDAZOLE PHOSPHORIBOSYLTRANSFERASE"/>
    <property type="match status" value="1"/>
</dbReference>
<evidence type="ECO:0000256" key="5">
    <source>
        <dbReference type="ARBA" id="ARBA00022573"/>
    </source>
</evidence>
<dbReference type="InterPro" id="IPR023195">
    <property type="entry name" value="Nict_dMeBzImd_PRibTrfase_N"/>
</dbReference>
<comment type="function">
    <text evidence="10">Catalyzes the synthesis of alpha-ribazole-5'-phosphate from nicotinate mononucleotide (NAMN) and 5,6-dimethylbenzimidazole (DMB).</text>
</comment>
<evidence type="ECO:0000256" key="9">
    <source>
        <dbReference type="ARBA" id="ARBA00047340"/>
    </source>
</evidence>
<protein>
    <recommendedName>
        <fullName evidence="4 10">Nicotinate-nucleotide--dimethylbenzimidazole phosphoribosyltransferase</fullName>
        <shortName evidence="10">NN:DBI PRT</shortName>
        <ecNumber evidence="3 10">2.4.2.21</ecNumber>
    </recommendedName>
    <alternativeName>
        <fullName evidence="8 10">N(1)-alpha-phosphoribosyltransferase</fullName>
    </alternativeName>
</protein>
<dbReference type="Gene3D" id="3.40.50.10210">
    <property type="match status" value="1"/>
</dbReference>
<evidence type="ECO:0000256" key="2">
    <source>
        <dbReference type="ARBA" id="ARBA00007110"/>
    </source>
</evidence>
<dbReference type="EC" id="2.4.2.21" evidence="3 10"/>
<dbReference type="EMBL" id="JAUTBL010000002">
    <property type="protein sequence ID" value="MDQ1186291.1"/>
    <property type="molecule type" value="Genomic_DNA"/>
</dbReference>
<dbReference type="HAMAP" id="MF_00230">
    <property type="entry name" value="CobT"/>
    <property type="match status" value="1"/>
</dbReference>
<dbReference type="NCBIfam" id="TIGR03160">
    <property type="entry name" value="cobT_DBIPRT"/>
    <property type="match status" value="1"/>
</dbReference>
<feature type="active site" description="Proton acceptor" evidence="10">
    <location>
        <position position="328"/>
    </location>
</feature>
<evidence type="ECO:0000256" key="3">
    <source>
        <dbReference type="ARBA" id="ARBA00011991"/>
    </source>
</evidence>
<keyword evidence="13" id="KW-1185">Reference proteome</keyword>
<dbReference type="Gene3D" id="1.10.1610.10">
    <property type="match status" value="1"/>
</dbReference>
<comment type="caution">
    <text evidence="12">The sequence shown here is derived from an EMBL/GenBank/DDBJ whole genome shotgun (WGS) entry which is preliminary data.</text>
</comment>
<dbReference type="CDD" id="cd02439">
    <property type="entry name" value="DMB-PRT_CobT"/>
    <property type="match status" value="1"/>
</dbReference>
<dbReference type="InterPro" id="IPR017846">
    <property type="entry name" value="Nict_dMeBzImd_PRibTrfase_bact"/>
</dbReference>
<evidence type="ECO:0000313" key="13">
    <source>
        <dbReference type="Proteomes" id="UP001224781"/>
    </source>
</evidence>
<keyword evidence="6 10" id="KW-0328">Glycosyltransferase</keyword>
<name>A0AAJ2BCZ2_9HYPH</name>
<dbReference type="EMBL" id="JAVIZC010000003">
    <property type="protein sequence ID" value="MDR6102512.1"/>
    <property type="molecule type" value="Genomic_DNA"/>
</dbReference>
<dbReference type="PANTHER" id="PTHR43463">
    <property type="entry name" value="NICOTINATE-NUCLEOTIDE--DIMETHYLBENZIMIDAZOLE PHOSPHORIBOSYLTRANSFERASE"/>
    <property type="match status" value="1"/>
</dbReference>
<evidence type="ECO:0000256" key="6">
    <source>
        <dbReference type="ARBA" id="ARBA00022676"/>
    </source>
</evidence>
<evidence type="ECO:0000256" key="4">
    <source>
        <dbReference type="ARBA" id="ARBA00015486"/>
    </source>
</evidence>
<evidence type="ECO:0000256" key="1">
    <source>
        <dbReference type="ARBA" id="ARBA00005049"/>
    </source>
</evidence>
<reference evidence="12" key="1">
    <citation type="submission" date="2023-08" db="EMBL/GenBank/DDBJ databases">
        <title>Functional and genomic diversity of the sorghum phyllosphere microbiome.</title>
        <authorList>
            <person name="Shade A."/>
        </authorList>
    </citation>
    <scope>NUCLEOTIDE SEQUENCE</scope>
    <source>
        <strain evidence="12">SORGH_AS_0974</strain>
        <strain evidence="11 13">SORGH_AS_1126</strain>
    </source>
</reference>